<comment type="subcellular location">
    <subcellularLocation>
        <location evidence="2">Cytoplasm</location>
    </subcellularLocation>
</comment>
<comment type="caution">
    <text evidence="14">The sequence shown here is derived from an EMBL/GenBank/DDBJ whole genome shotgun (WGS) entry which is preliminary data.</text>
</comment>
<evidence type="ECO:0000256" key="1">
    <source>
        <dbReference type="ARBA" id="ARBA00000971"/>
    </source>
</evidence>
<dbReference type="InterPro" id="IPR036611">
    <property type="entry name" value="Trigger_fac_ribosome-bd_sf"/>
</dbReference>
<dbReference type="GO" id="GO:0043022">
    <property type="term" value="F:ribosome binding"/>
    <property type="evidence" value="ECO:0007669"/>
    <property type="project" value="TreeGrafter"/>
</dbReference>
<evidence type="ECO:0000256" key="6">
    <source>
        <dbReference type="ARBA" id="ARBA00023110"/>
    </source>
</evidence>
<dbReference type="Pfam" id="PF05698">
    <property type="entry name" value="Trigger_C"/>
    <property type="match status" value="1"/>
</dbReference>
<feature type="region of interest" description="Disordered" evidence="11">
    <location>
        <begin position="154"/>
        <end position="176"/>
    </location>
</feature>
<evidence type="ECO:0000256" key="10">
    <source>
        <dbReference type="SAM" id="Coils"/>
    </source>
</evidence>
<comment type="catalytic activity">
    <reaction evidence="1">
        <text>[protein]-peptidylproline (omega=180) = [protein]-peptidylproline (omega=0)</text>
        <dbReference type="Rhea" id="RHEA:16237"/>
        <dbReference type="Rhea" id="RHEA-COMP:10747"/>
        <dbReference type="Rhea" id="RHEA-COMP:10748"/>
        <dbReference type="ChEBI" id="CHEBI:83833"/>
        <dbReference type="ChEBI" id="CHEBI:83834"/>
        <dbReference type="EC" id="5.2.1.8"/>
    </reaction>
</comment>
<keyword evidence="8" id="KW-0413">Isomerase</keyword>
<evidence type="ECO:0000256" key="7">
    <source>
        <dbReference type="ARBA" id="ARBA00023186"/>
    </source>
</evidence>
<keyword evidence="10" id="KW-0175">Coiled coil</keyword>
<evidence type="ECO:0000259" key="12">
    <source>
        <dbReference type="Pfam" id="PF05697"/>
    </source>
</evidence>
<evidence type="ECO:0000256" key="11">
    <source>
        <dbReference type="SAM" id="MobiDB-lite"/>
    </source>
</evidence>
<dbReference type="GO" id="GO:0015031">
    <property type="term" value="P:protein transport"/>
    <property type="evidence" value="ECO:0007669"/>
    <property type="project" value="InterPro"/>
</dbReference>
<dbReference type="Gene3D" id="1.10.3120.10">
    <property type="entry name" value="Trigger factor, C-terminal domain"/>
    <property type="match status" value="1"/>
</dbReference>
<evidence type="ECO:0000256" key="9">
    <source>
        <dbReference type="ARBA" id="ARBA00029986"/>
    </source>
</evidence>
<dbReference type="SUPFAM" id="SSF102735">
    <property type="entry name" value="Trigger factor ribosome-binding domain"/>
    <property type="match status" value="1"/>
</dbReference>
<dbReference type="PANTHER" id="PTHR30560:SF3">
    <property type="entry name" value="TRIGGER FACTOR-LIKE PROTEIN TIG, CHLOROPLASTIC"/>
    <property type="match status" value="1"/>
</dbReference>
<feature type="coiled-coil region" evidence="10">
    <location>
        <begin position="199"/>
        <end position="234"/>
    </location>
</feature>
<gene>
    <name evidence="14" type="ORF">COU47_04250</name>
</gene>
<dbReference type="InterPro" id="IPR027304">
    <property type="entry name" value="Trigger_fact/SurA_dom_sf"/>
</dbReference>
<dbReference type="EMBL" id="PFCO01000009">
    <property type="protein sequence ID" value="PIR69276.1"/>
    <property type="molecule type" value="Genomic_DNA"/>
</dbReference>
<dbReference type="GO" id="GO:0003755">
    <property type="term" value="F:peptidyl-prolyl cis-trans isomerase activity"/>
    <property type="evidence" value="ECO:0007669"/>
    <property type="project" value="UniProtKB-KW"/>
</dbReference>
<evidence type="ECO:0000256" key="8">
    <source>
        <dbReference type="ARBA" id="ARBA00023235"/>
    </source>
</evidence>
<dbReference type="GO" id="GO:0044183">
    <property type="term" value="F:protein folding chaperone"/>
    <property type="evidence" value="ECO:0007669"/>
    <property type="project" value="TreeGrafter"/>
</dbReference>
<dbReference type="InterPro" id="IPR037041">
    <property type="entry name" value="Trigger_fac_C_sf"/>
</dbReference>
<dbReference type="InterPro" id="IPR005215">
    <property type="entry name" value="Trig_fac"/>
</dbReference>
<dbReference type="GO" id="GO:0005737">
    <property type="term" value="C:cytoplasm"/>
    <property type="evidence" value="ECO:0007669"/>
    <property type="project" value="UniProtKB-SubCell"/>
</dbReference>
<keyword evidence="6" id="KW-0697">Rotamase</keyword>
<evidence type="ECO:0000313" key="14">
    <source>
        <dbReference type="EMBL" id="PIR69276.1"/>
    </source>
</evidence>
<dbReference type="AlphaFoldDB" id="A0A2H0TCJ2"/>
<feature type="domain" description="Trigger factor C-terminal" evidence="13">
    <location>
        <begin position="195"/>
        <end position="329"/>
    </location>
</feature>
<protein>
    <recommendedName>
        <fullName evidence="5">Trigger factor</fullName>
        <ecNumber evidence="4">5.2.1.8</ecNumber>
    </recommendedName>
    <alternativeName>
        <fullName evidence="9">PPIase</fullName>
    </alternativeName>
</protein>
<dbReference type="GO" id="GO:0043335">
    <property type="term" value="P:protein unfolding"/>
    <property type="evidence" value="ECO:0007669"/>
    <property type="project" value="TreeGrafter"/>
</dbReference>
<dbReference type="PANTHER" id="PTHR30560">
    <property type="entry name" value="TRIGGER FACTOR CHAPERONE AND PEPTIDYL-PROLYL CIS/TRANS ISOMERASE"/>
    <property type="match status" value="1"/>
</dbReference>
<evidence type="ECO:0000256" key="5">
    <source>
        <dbReference type="ARBA" id="ARBA00016902"/>
    </source>
</evidence>
<feature type="domain" description="Trigger factor ribosome-binding bacterial" evidence="12">
    <location>
        <begin position="5"/>
        <end position="150"/>
    </location>
</feature>
<dbReference type="GO" id="GO:0051083">
    <property type="term" value="P:'de novo' cotranslational protein folding"/>
    <property type="evidence" value="ECO:0007669"/>
    <property type="project" value="TreeGrafter"/>
</dbReference>
<evidence type="ECO:0000259" key="13">
    <source>
        <dbReference type="Pfam" id="PF05698"/>
    </source>
</evidence>
<dbReference type="Proteomes" id="UP000231503">
    <property type="component" value="Unassembled WGS sequence"/>
</dbReference>
<organism evidence="14 15">
    <name type="scientific">Candidatus Niyogibacteria bacterium CG10_big_fil_rev_8_21_14_0_10_46_36</name>
    <dbReference type="NCBI Taxonomy" id="1974726"/>
    <lineage>
        <taxon>Bacteria</taxon>
        <taxon>Candidatus Niyogiibacteriota</taxon>
    </lineage>
</organism>
<proteinExistence type="inferred from homology"/>
<accession>A0A2H0TCJ2</accession>
<name>A0A2H0TCJ2_9BACT</name>
<dbReference type="InterPro" id="IPR008880">
    <property type="entry name" value="Trigger_fac_C"/>
</dbReference>
<evidence type="ECO:0000256" key="2">
    <source>
        <dbReference type="ARBA" id="ARBA00004496"/>
    </source>
</evidence>
<reference evidence="15" key="1">
    <citation type="submission" date="2017-09" db="EMBL/GenBank/DDBJ databases">
        <title>Depth-based differentiation of microbial function through sediment-hosted aquifers and enrichment of novel symbionts in the deep terrestrial subsurface.</title>
        <authorList>
            <person name="Probst A.J."/>
            <person name="Ladd B."/>
            <person name="Jarett J.K."/>
            <person name="Geller-Mcgrath D.E."/>
            <person name="Sieber C.M.K."/>
            <person name="Emerson J.B."/>
            <person name="Anantharaman K."/>
            <person name="Thomas B.C."/>
            <person name="Malmstrom R."/>
            <person name="Stieglmeier M."/>
            <person name="Klingl A."/>
            <person name="Woyke T."/>
            <person name="Ryan C.M."/>
            <person name="Banfield J.F."/>
        </authorList>
    </citation>
    <scope>NUCLEOTIDE SEQUENCE [LARGE SCALE GENOMIC DNA]</scope>
</reference>
<sequence length="360" mass="41507">MRMAEIKELSSSQIEITAEIPAADFEKAYAHTLERYNKELQIPGFRPGHVPEHIIREKIGESTLLQDAAEQTIQVWYEKFLEEEKIEAIGPPQASITKMARNNPLGVKLVTATLPKIELPDYKAIAAEVMKQKDDIVVEDKEIDDTLEHLRKSKMRTEQAHASQDNPAKDGAQTTEQKEIEIDDEFAKSFGNFQTLAELREAIRANIRLEKATKKKEEKRMAILERIAEKIKVDIPDIMITSEKNKMIAELKSSIENMGMKWDDYLAHVKKTEEEIRKGWDDQARKRVLFGLILRMLSAQEHVQIDEKELDALVENLKNQYGHDNTDEHAMEHLREYAYGVLKNEKIFQMLEGPDDKKES</sequence>
<dbReference type="Gene3D" id="3.30.70.1050">
    <property type="entry name" value="Trigger factor ribosome-binding domain"/>
    <property type="match status" value="1"/>
</dbReference>
<dbReference type="EC" id="5.2.1.8" evidence="4"/>
<dbReference type="SUPFAM" id="SSF109998">
    <property type="entry name" value="Triger factor/SurA peptide-binding domain-like"/>
    <property type="match status" value="1"/>
</dbReference>
<comment type="similarity">
    <text evidence="3">Belongs to the FKBP-type PPIase family. Tig subfamily.</text>
</comment>
<evidence type="ECO:0000256" key="4">
    <source>
        <dbReference type="ARBA" id="ARBA00013194"/>
    </source>
</evidence>
<evidence type="ECO:0000313" key="15">
    <source>
        <dbReference type="Proteomes" id="UP000231503"/>
    </source>
</evidence>
<dbReference type="Pfam" id="PF05697">
    <property type="entry name" value="Trigger_N"/>
    <property type="match status" value="1"/>
</dbReference>
<evidence type="ECO:0000256" key="3">
    <source>
        <dbReference type="ARBA" id="ARBA00005464"/>
    </source>
</evidence>
<keyword evidence="7" id="KW-0143">Chaperone</keyword>
<dbReference type="InterPro" id="IPR008881">
    <property type="entry name" value="Trigger_fac_ribosome-bd_bac"/>
</dbReference>